<gene>
    <name evidence="1" type="ORF">SAMN05421543_10567</name>
</gene>
<dbReference type="Proteomes" id="UP000183508">
    <property type="component" value="Unassembled WGS sequence"/>
</dbReference>
<dbReference type="AlphaFoldDB" id="A0A1I7HRP7"/>
<keyword evidence="2" id="KW-1185">Reference proteome</keyword>
<evidence type="ECO:0000313" key="2">
    <source>
        <dbReference type="Proteomes" id="UP000183508"/>
    </source>
</evidence>
<evidence type="ECO:0008006" key="3">
    <source>
        <dbReference type="Google" id="ProtNLM"/>
    </source>
</evidence>
<reference evidence="2" key="1">
    <citation type="submission" date="2016-10" db="EMBL/GenBank/DDBJ databases">
        <authorList>
            <person name="Varghese N."/>
        </authorList>
    </citation>
    <scope>NUCLEOTIDE SEQUENCE [LARGE SCALE GENOMIC DNA]</scope>
    <source>
        <strain evidence="2">DSM 17980</strain>
    </source>
</reference>
<dbReference type="RefSeq" id="WP_074950587.1">
    <property type="nucleotide sequence ID" value="NZ_FPBV01000005.1"/>
</dbReference>
<protein>
    <recommendedName>
        <fullName evidence="3">DUF4276 family protein</fullName>
    </recommendedName>
</protein>
<dbReference type="STRING" id="392015.SAMN05421543_10567"/>
<organism evidence="1 2">
    <name type="scientific">Alicyclobacillus macrosporangiidus</name>
    <dbReference type="NCBI Taxonomy" id="392015"/>
    <lineage>
        <taxon>Bacteria</taxon>
        <taxon>Bacillati</taxon>
        <taxon>Bacillota</taxon>
        <taxon>Bacilli</taxon>
        <taxon>Bacillales</taxon>
        <taxon>Alicyclobacillaceae</taxon>
        <taxon>Alicyclobacillus</taxon>
    </lineage>
</organism>
<dbReference type="OrthoDB" id="3034946at2"/>
<evidence type="ECO:0000313" key="1">
    <source>
        <dbReference type="EMBL" id="SFU63408.1"/>
    </source>
</evidence>
<dbReference type="EMBL" id="FPBV01000005">
    <property type="protein sequence ID" value="SFU63408.1"/>
    <property type="molecule type" value="Genomic_DNA"/>
</dbReference>
<sequence>MKRNAWILPAMVVVEGIADEAIVNRLLAHIGLTDGWYRLWNTGGKTKILSKLQAYNLAARRQPWFVLLDLDSAACAPTWLSETLPVRSEGMCLRLAVRQVESWLLADKRGVSEYLGVPSDVIPERPDDCAHAKREMLALAARGKHRRCKEMIIKRQGAILEGPLYTFHIQQFATDHWDIDLASTRSESLSRALAALRRWVTLWHLETGV</sequence>
<proteinExistence type="predicted"/>
<accession>A0A1I7HRP7</accession>
<name>A0A1I7HRP7_9BACL</name>